<dbReference type="SMART" id="SM01017">
    <property type="entry name" value="Arrestin_C"/>
    <property type="match status" value="1"/>
</dbReference>
<feature type="region of interest" description="Disordered" evidence="1">
    <location>
        <begin position="418"/>
        <end position="443"/>
    </location>
</feature>
<evidence type="ECO:0000313" key="4">
    <source>
        <dbReference type="Proteomes" id="UP000290900"/>
    </source>
</evidence>
<dbReference type="PANTHER" id="PTHR11188:SF62">
    <property type="entry name" value="ARRESTIN-RELATED TRAFFICKING ADAPTER 5"/>
    <property type="match status" value="1"/>
</dbReference>
<proteinExistence type="predicted"/>
<dbReference type="EMBL" id="CAACVR010000034">
    <property type="protein sequence ID" value="VEU23017.1"/>
    <property type="molecule type" value="Genomic_DNA"/>
</dbReference>
<dbReference type="GO" id="GO:0031625">
    <property type="term" value="F:ubiquitin protein ligase binding"/>
    <property type="evidence" value="ECO:0007669"/>
    <property type="project" value="TreeGrafter"/>
</dbReference>
<organism evidence="3 4">
    <name type="scientific">Brettanomyces naardenensis</name>
    <name type="common">Yeast</name>
    <dbReference type="NCBI Taxonomy" id="13370"/>
    <lineage>
        <taxon>Eukaryota</taxon>
        <taxon>Fungi</taxon>
        <taxon>Dikarya</taxon>
        <taxon>Ascomycota</taxon>
        <taxon>Saccharomycotina</taxon>
        <taxon>Pichiomycetes</taxon>
        <taxon>Pichiales</taxon>
        <taxon>Pichiaceae</taxon>
        <taxon>Brettanomyces</taxon>
    </lineage>
</organism>
<dbReference type="Pfam" id="PF02752">
    <property type="entry name" value="Arrestin_C"/>
    <property type="match status" value="1"/>
</dbReference>
<dbReference type="InterPro" id="IPR050357">
    <property type="entry name" value="Arrestin_domain-protein"/>
</dbReference>
<gene>
    <name evidence="3" type="ORF">BRENAR_LOCUS3748</name>
</gene>
<accession>A0A448YQ75</accession>
<dbReference type="OrthoDB" id="2333384at2759"/>
<feature type="compositionally biased region" description="Low complexity" evidence="1">
    <location>
        <begin position="425"/>
        <end position="439"/>
    </location>
</feature>
<dbReference type="InterPro" id="IPR014752">
    <property type="entry name" value="Arrestin-like_C"/>
</dbReference>
<dbReference type="AlphaFoldDB" id="A0A448YQ75"/>
<dbReference type="InParanoid" id="A0A448YQ75"/>
<dbReference type="PANTHER" id="PTHR11188">
    <property type="entry name" value="ARRESTIN DOMAIN CONTAINING PROTEIN"/>
    <property type="match status" value="1"/>
</dbReference>
<feature type="domain" description="Arrestin C-terminal-like" evidence="2">
    <location>
        <begin position="247"/>
        <end position="389"/>
    </location>
</feature>
<dbReference type="GO" id="GO:0005886">
    <property type="term" value="C:plasma membrane"/>
    <property type="evidence" value="ECO:0007669"/>
    <property type="project" value="TreeGrafter"/>
</dbReference>
<dbReference type="Proteomes" id="UP000290900">
    <property type="component" value="Unassembled WGS sequence"/>
</dbReference>
<evidence type="ECO:0000313" key="3">
    <source>
        <dbReference type="EMBL" id="VEU23017.1"/>
    </source>
</evidence>
<reference evidence="3 4" key="1">
    <citation type="submission" date="2018-12" db="EMBL/GenBank/DDBJ databases">
        <authorList>
            <person name="Tiukova I."/>
            <person name="Dainat J."/>
        </authorList>
    </citation>
    <scope>NUCLEOTIDE SEQUENCE [LARGE SCALE GENOMIC DNA]</scope>
</reference>
<dbReference type="GO" id="GO:0030674">
    <property type="term" value="F:protein-macromolecule adaptor activity"/>
    <property type="evidence" value="ECO:0007669"/>
    <property type="project" value="TreeGrafter"/>
</dbReference>
<dbReference type="Gene3D" id="2.60.40.640">
    <property type="match status" value="1"/>
</dbReference>
<protein>
    <submittedName>
        <fullName evidence="3">DEKNAAC104167</fullName>
    </submittedName>
</protein>
<keyword evidence="4" id="KW-1185">Reference proteome</keyword>
<name>A0A448YQ75_BRENA</name>
<dbReference type="STRING" id="13370.A0A448YQ75"/>
<evidence type="ECO:0000259" key="2">
    <source>
        <dbReference type="SMART" id="SM01017"/>
    </source>
</evidence>
<dbReference type="GO" id="GO:0070086">
    <property type="term" value="P:ubiquitin-dependent endocytosis"/>
    <property type="evidence" value="ECO:0007669"/>
    <property type="project" value="TreeGrafter"/>
</dbReference>
<dbReference type="InterPro" id="IPR011022">
    <property type="entry name" value="Arrestin_C-like"/>
</dbReference>
<dbReference type="GO" id="GO:0005829">
    <property type="term" value="C:cytosol"/>
    <property type="evidence" value="ECO:0007669"/>
    <property type="project" value="TreeGrafter"/>
</dbReference>
<sequence length="620" mass="69704">MFPFNTTPIQPSLFDIRIRSFSRNIVVIQGQTHEANSLVLSGHIVFAIPELVTLRSVSLNLVGVFRLDFLESFQGPDGEVIAACPIRKETVVVRSEWKNLLTDPVGEVIQTGVGEYHGISSSSSPSPLPIQLLAGLRTKPLKLRFSESIPSGETPFPEYRKYKDALQFDLPRGNYSLPFEVALPGNIPETVEGLRCGVILYRLQSHLDSIRLSSRRDPQCCKYLRIFRKPLITEAILNEDCSVENTWPGKVQYEVRLARKAIPIGGKIKVHILMVPLSKGLKLGEIKATIQQYFALKGSDEESFEDRKNIFEYTFPAISMDQLSPDKWSLEAKICVPENLKQCTPDVELKDDIIRVRHRLVLDINILNPDGHSSQVRSKLPVIFYISGREPVLGRNVYVDHSGRVRFKSGTTRLFVPKEPKDTALDTTDSTDTGSSTPDLPVIPMIVPSPREFGLRRNSLHASPLHRPHEHHHHVHPQEIRVDPDYDFGAELEPDSMEDTEANTADFLPSYKDSEKDIYLDPEMVSPLESPMASPIPIPEESLGSYFDANPITLERGYHSQSNSPQFQYISRVNSVNTPQFDERINEVPSYNSVYDDDFVISSDPAPLYERAMSEASGAS</sequence>
<evidence type="ECO:0000256" key="1">
    <source>
        <dbReference type="SAM" id="MobiDB-lite"/>
    </source>
</evidence>